<gene>
    <name evidence="1" type="ORF">M0R45_008760</name>
</gene>
<evidence type="ECO:0000313" key="2">
    <source>
        <dbReference type="Proteomes" id="UP001457282"/>
    </source>
</evidence>
<dbReference type="AlphaFoldDB" id="A0AAW1Y1N5"/>
<organism evidence="1 2">
    <name type="scientific">Rubus argutus</name>
    <name type="common">Southern blackberry</name>
    <dbReference type="NCBI Taxonomy" id="59490"/>
    <lineage>
        <taxon>Eukaryota</taxon>
        <taxon>Viridiplantae</taxon>
        <taxon>Streptophyta</taxon>
        <taxon>Embryophyta</taxon>
        <taxon>Tracheophyta</taxon>
        <taxon>Spermatophyta</taxon>
        <taxon>Magnoliopsida</taxon>
        <taxon>eudicotyledons</taxon>
        <taxon>Gunneridae</taxon>
        <taxon>Pentapetalae</taxon>
        <taxon>rosids</taxon>
        <taxon>fabids</taxon>
        <taxon>Rosales</taxon>
        <taxon>Rosaceae</taxon>
        <taxon>Rosoideae</taxon>
        <taxon>Rosoideae incertae sedis</taxon>
        <taxon>Rubus</taxon>
    </lineage>
</organism>
<dbReference type="EMBL" id="JBEDUW010000002">
    <property type="protein sequence ID" value="KAK9943141.1"/>
    <property type="molecule type" value="Genomic_DNA"/>
</dbReference>
<comment type="caution">
    <text evidence="1">The sequence shown here is derived from an EMBL/GenBank/DDBJ whole genome shotgun (WGS) entry which is preliminary data.</text>
</comment>
<accession>A0AAW1Y1N5</accession>
<reference evidence="1 2" key="1">
    <citation type="journal article" date="2023" name="G3 (Bethesda)">
        <title>A chromosome-length genome assembly and annotation of blackberry (Rubus argutus, cv. 'Hillquist').</title>
        <authorList>
            <person name="Bruna T."/>
            <person name="Aryal R."/>
            <person name="Dudchenko O."/>
            <person name="Sargent D.J."/>
            <person name="Mead D."/>
            <person name="Buti M."/>
            <person name="Cavallini A."/>
            <person name="Hytonen T."/>
            <person name="Andres J."/>
            <person name="Pham M."/>
            <person name="Weisz D."/>
            <person name="Mascagni F."/>
            <person name="Usai G."/>
            <person name="Natali L."/>
            <person name="Bassil N."/>
            <person name="Fernandez G.E."/>
            <person name="Lomsadze A."/>
            <person name="Armour M."/>
            <person name="Olukolu B."/>
            <person name="Poorten T."/>
            <person name="Britton C."/>
            <person name="Davik J."/>
            <person name="Ashrafi H."/>
            <person name="Aiden E.L."/>
            <person name="Borodovsky M."/>
            <person name="Worthington M."/>
        </authorList>
    </citation>
    <scope>NUCLEOTIDE SEQUENCE [LARGE SCALE GENOMIC DNA]</scope>
    <source>
        <strain evidence="1">PI 553951</strain>
    </source>
</reference>
<keyword evidence="2" id="KW-1185">Reference proteome</keyword>
<sequence>MKSKTNSRVGSKRIQVAETERIDGKGITNFPEETDNAIEETERTRCLKVINYYEEPNIYMLIQKFGQLEQSLPELKHDVVEDIAAEMLKALSSMWSNSLGRVSERLPKPLDEVNGKCGICNFGMVDNHFSTISDMFCHAREVVLAIPKLVQLHLRRYGEFCMTRSELQCLSPTIRLSGKAINMAAVYLSEDDSHKWFFPTYFGVSNYSLT</sequence>
<evidence type="ECO:0000313" key="1">
    <source>
        <dbReference type="EMBL" id="KAK9943141.1"/>
    </source>
</evidence>
<protein>
    <submittedName>
        <fullName evidence="1">Uncharacterized protein</fullName>
    </submittedName>
</protein>
<proteinExistence type="predicted"/>
<name>A0AAW1Y1N5_RUBAR</name>
<dbReference type="Proteomes" id="UP001457282">
    <property type="component" value="Unassembled WGS sequence"/>
</dbReference>